<protein>
    <recommendedName>
        <fullName evidence="5">Glycine radical domain-containing protein</fullName>
    </recommendedName>
</protein>
<dbReference type="Proteomes" id="UP000326757">
    <property type="component" value="Unassembled WGS sequence"/>
</dbReference>
<dbReference type="GO" id="GO:0034551">
    <property type="term" value="P:mitochondrial respiratory chain complex III assembly"/>
    <property type="evidence" value="ECO:0007669"/>
    <property type="project" value="TreeGrafter"/>
</dbReference>
<evidence type="ECO:0000313" key="7">
    <source>
        <dbReference type="Proteomes" id="UP000326757"/>
    </source>
</evidence>
<accession>A0A5N6JU13</accession>
<evidence type="ECO:0000256" key="2">
    <source>
        <dbReference type="ARBA" id="ARBA00022818"/>
    </source>
</evidence>
<feature type="domain" description="Glycine radical" evidence="5">
    <location>
        <begin position="1"/>
        <end position="45"/>
    </location>
</feature>
<keyword evidence="7" id="KW-1185">Reference proteome</keyword>
<dbReference type="InterPro" id="IPR001150">
    <property type="entry name" value="Gly_radical"/>
</dbReference>
<reference evidence="6 7" key="1">
    <citation type="submission" date="2019-06" db="EMBL/GenBank/DDBJ databases">
        <title>Genome Sequence of the Brown Rot Fungal Pathogen Monilinia laxa.</title>
        <authorList>
            <person name="De Miccolis Angelini R.M."/>
            <person name="Landi L."/>
            <person name="Abate D."/>
            <person name="Pollastro S."/>
            <person name="Romanazzi G."/>
            <person name="Faretra F."/>
        </authorList>
    </citation>
    <scope>NUCLEOTIDE SEQUENCE [LARGE SCALE GENOMIC DNA]</scope>
    <source>
        <strain evidence="6 7">Mlax316</strain>
    </source>
</reference>
<sequence length="321" mass="35593">MSLPFRPGKYGSLLIRVTGYLGSSPAVLSRPGLQKFPTRAFATANDKYANVAEVNQNHGTSIPPVSPSRAGDKANHTTHTSQSLAREFKKVSGKGLTETYTAYGATEELYKTCGAQADYSIPQASDPDAEMPKTEDGEDLGVGKGWWHDQLALKPTFSTWSQVTMLHLYLLSVRLRCLPGTESQPWQQHLLDHFFYDAENKMIINHNMHARGTRNKYLKDMFVQWRGLLAAYDEGLAKGDAVLAAAVWRNVFKANEDIDIKGLAMIVSYMRGTLQKLEKLTDDDIMSGRLTFGDPAEEASLVGIKSKMMDLPFEKALGKDL</sequence>
<evidence type="ECO:0000256" key="1">
    <source>
        <dbReference type="ARBA" id="ARBA00006407"/>
    </source>
</evidence>
<name>A0A5N6JU13_MONLA</name>
<evidence type="ECO:0000256" key="4">
    <source>
        <dbReference type="SAM" id="MobiDB-lite"/>
    </source>
</evidence>
<dbReference type="EMBL" id="VIGI01000014">
    <property type="protein sequence ID" value="KAB8291716.1"/>
    <property type="molecule type" value="Genomic_DNA"/>
</dbReference>
<evidence type="ECO:0000256" key="3">
    <source>
        <dbReference type="PROSITE-ProRule" id="PRU00493"/>
    </source>
</evidence>
<gene>
    <name evidence="6" type="ORF">EYC80_006514</name>
</gene>
<feature type="modified residue" description="Glycine radical" evidence="3">
    <location>
        <position position="19"/>
    </location>
</feature>
<dbReference type="PANTHER" id="PTHR12184">
    <property type="entry name" value="UBIQUINOL-CYTOCHROME C REDUCTASE COMPLEX ASSEMBLY FACTOR 1 FAMILY MEMBER"/>
    <property type="match status" value="1"/>
</dbReference>
<organism evidence="6 7">
    <name type="scientific">Monilinia laxa</name>
    <name type="common">Brown rot fungus</name>
    <name type="synonym">Sclerotinia laxa</name>
    <dbReference type="NCBI Taxonomy" id="61186"/>
    <lineage>
        <taxon>Eukaryota</taxon>
        <taxon>Fungi</taxon>
        <taxon>Dikarya</taxon>
        <taxon>Ascomycota</taxon>
        <taxon>Pezizomycotina</taxon>
        <taxon>Leotiomycetes</taxon>
        <taxon>Helotiales</taxon>
        <taxon>Sclerotiniaceae</taxon>
        <taxon>Monilinia</taxon>
    </lineage>
</organism>
<dbReference type="PROSITE" id="PS51149">
    <property type="entry name" value="GLY_RADICAL_2"/>
    <property type="match status" value="1"/>
</dbReference>
<proteinExistence type="inferred from homology"/>
<dbReference type="AlphaFoldDB" id="A0A5N6JU13"/>
<dbReference type="OrthoDB" id="10253878at2759"/>
<feature type="region of interest" description="Disordered" evidence="4">
    <location>
        <begin position="57"/>
        <end position="84"/>
    </location>
</feature>
<dbReference type="PANTHER" id="PTHR12184:SF1">
    <property type="entry name" value="UBIQUINOL-CYTOCHROME-C REDUCTASE COMPLEX ASSEMBLY FACTOR 1"/>
    <property type="match status" value="1"/>
</dbReference>
<dbReference type="InterPro" id="IPR021150">
    <property type="entry name" value="Ubiq_cyt_c_chap"/>
</dbReference>
<dbReference type="Pfam" id="PF03981">
    <property type="entry name" value="Ubiq_cyt_C_chap"/>
    <property type="match status" value="1"/>
</dbReference>
<comment type="caution">
    <text evidence="6">The sequence shown here is derived from an EMBL/GenBank/DDBJ whole genome shotgun (WGS) entry which is preliminary data.</text>
</comment>
<dbReference type="GO" id="GO:0005739">
    <property type="term" value="C:mitochondrion"/>
    <property type="evidence" value="ECO:0007669"/>
    <property type="project" value="TreeGrafter"/>
</dbReference>
<keyword evidence="2 3" id="KW-0556">Organic radical</keyword>
<dbReference type="InterPro" id="IPR007129">
    <property type="entry name" value="Ubiqinol_cyt_c_chaperone_CPB3"/>
</dbReference>
<evidence type="ECO:0000259" key="5">
    <source>
        <dbReference type="PROSITE" id="PS51149"/>
    </source>
</evidence>
<comment type="similarity">
    <text evidence="1">Belongs to the CBP3 family.</text>
</comment>
<evidence type="ECO:0000313" key="6">
    <source>
        <dbReference type="EMBL" id="KAB8291716.1"/>
    </source>
</evidence>
<dbReference type="GO" id="GO:0003824">
    <property type="term" value="F:catalytic activity"/>
    <property type="evidence" value="ECO:0007669"/>
    <property type="project" value="InterPro"/>
</dbReference>